<keyword evidence="2" id="KW-1185">Reference proteome</keyword>
<dbReference type="PANTHER" id="PTHR47843:SF2">
    <property type="entry name" value="BTB DOMAIN-CONTAINING PROTEIN"/>
    <property type="match status" value="1"/>
</dbReference>
<proteinExistence type="predicted"/>
<evidence type="ECO:0000313" key="1">
    <source>
        <dbReference type="EMBL" id="KAF2256253.1"/>
    </source>
</evidence>
<evidence type="ECO:0000313" key="2">
    <source>
        <dbReference type="Proteomes" id="UP000800094"/>
    </source>
</evidence>
<dbReference type="GeneID" id="54573659"/>
<dbReference type="Proteomes" id="UP000800094">
    <property type="component" value="Unassembled WGS sequence"/>
</dbReference>
<dbReference type="RefSeq" id="XP_033691257.1">
    <property type="nucleotide sequence ID" value="XM_033820329.1"/>
</dbReference>
<dbReference type="AlphaFoldDB" id="A0A6A6J448"/>
<name>A0A6A6J448_9PLEO</name>
<dbReference type="PANTHER" id="PTHR47843">
    <property type="entry name" value="BTB DOMAIN-CONTAINING PROTEIN-RELATED"/>
    <property type="match status" value="1"/>
</dbReference>
<gene>
    <name evidence="1" type="ORF">BU26DRAFT_17616</name>
</gene>
<protein>
    <recommendedName>
        <fullName evidence="3">BTB domain-containing protein</fullName>
    </recommendedName>
</protein>
<accession>A0A6A6J448</accession>
<organism evidence="1 2">
    <name type="scientific">Trematosphaeria pertusa</name>
    <dbReference type="NCBI Taxonomy" id="390896"/>
    <lineage>
        <taxon>Eukaryota</taxon>
        <taxon>Fungi</taxon>
        <taxon>Dikarya</taxon>
        <taxon>Ascomycota</taxon>
        <taxon>Pezizomycotina</taxon>
        <taxon>Dothideomycetes</taxon>
        <taxon>Pleosporomycetidae</taxon>
        <taxon>Pleosporales</taxon>
        <taxon>Massarineae</taxon>
        <taxon>Trematosphaeriaceae</taxon>
        <taxon>Trematosphaeria</taxon>
    </lineage>
</organism>
<dbReference type="EMBL" id="ML987189">
    <property type="protein sequence ID" value="KAF2256253.1"/>
    <property type="molecule type" value="Genomic_DNA"/>
</dbReference>
<reference evidence="1" key="1">
    <citation type="journal article" date="2020" name="Stud. Mycol.">
        <title>101 Dothideomycetes genomes: a test case for predicting lifestyles and emergence of pathogens.</title>
        <authorList>
            <person name="Haridas S."/>
            <person name="Albert R."/>
            <person name="Binder M."/>
            <person name="Bloem J."/>
            <person name="Labutti K."/>
            <person name="Salamov A."/>
            <person name="Andreopoulos B."/>
            <person name="Baker S."/>
            <person name="Barry K."/>
            <person name="Bills G."/>
            <person name="Bluhm B."/>
            <person name="Cannon C."/>
            <person name="Castanera R."/>
            <person name="Culley D."/>
            <person name="Daum C."/>
            <person name="Ezra D."/>
            <person name="Gonzalez J."/>
            <person name="Henrissat B."/>
            <person name="Kuo A."/>
            <person name="Liang C."/>
            <person name="Lipzen A."/>
            <person name="Lutzoni F."/>
            <person name="Magnuson J."/>
            <person name="Mondo S."/>
            <person name="Nolan M."/>
            <person name="Ohm R."/>
            <person name="Pangilinan J."/>
            <person name="Park H.-J."/>
            <person name="Ramirez L."/>
            <person name="Alfaro M."/>
            <person name="Sun H."/>
            <person name="Tritt A."/>
            <person name="Yoshinaga Y."/>
            <person name="Zwiers L.-H."/>
            <person name="Turgeon B."/>
            <person name="Goodwin S."/>
            <person name="Spatafora J."/>
            <person name="Crous P."/>
            <person name="Grigoriev I."/>
        </authorList>
    </citation>
    <scope>NUCLEOTIDE SEQUENCE</scope>
    <source>
        <strain evidence="1">CBS 122368</strain>
    </source>
</reference>
<dbReference type="Gene3D" id="3.30.710.10">
    <property type="entry name" value="Potassium Channel Kv1.1, Chain A"/>
    <property type="match status" value="1"/>
</dbReference>
<evidence type="ECO:0008006" key="3">
    <source>
        <dbReference type="Google" id="ProtNLM"/>
    </source>
</evidence>
<sequence length="194" mass="22376">MEVGKNRPTTVELEDIVPAVFNLFIDWLYSQKISIPDEVNINVGEKAIDCIQGNEYHMLAIMLYALANRFLVRDLTRSMNRLLVADYAVKATRPSLDIIIFAFGNLRSSDTILDLLVDFHCCAWHPWLRDYEEEAKLEKELPHDFLLRVMHAHACSNEAARLQTPGDLVPCDYHEHDTLAEWKACEYKRPKGVM</sequence>
<dbReference type="InterPro" id="IPR011333">
    <property type="entry name" value="SKP1/BTB/POZ_sf"/>
</dbReference>
<dbReference type="OrthoDB" id="194443at2759"/>